<dbReference type="Pfam" id="PF08874">
    <property type="entry name" value="DUF1835"/>
    <property type="match status" value="1"/>
</dbReference>
<evidence type="ECO:0000256" key="1">
    <source>
        <dbReference type="SAM" id="MobiDB-lite"/>
    </source>
</evidence>
<gene>
    <name evidence="4" type="ORF">GCM10023143_20850</name>
</gene>
<feature type="compositionally biased region" description="Polar residues" evidence="1">
    <location>
        <begin position="272"/>
        <end position="287"/>
    </location>
</feature>
<comment type="caution">
    <text evidence="4">The sequence shown here is derived from an EMBL/GenBank/DDBJ whole genome shotgun (WGS) entry which is preliminary data.</text>
</comment>
<proteinExistence type="predicted"/>
<name>A0ABP8FVL6_9BACT</name>
<dbReference type="Proteomes" id="UP001501207">
    <property type="component" value="Unassembled WGS sequence"/>
</dbReference>
<evidence type="ECO:0000259" key="2">
    <source>
        <dbReference type="Pfam" id="PF08874"/>
    </source>
</evidence>
<organism evidence="4 5">
    <name type="scientific">Compostibacter hankyongensis</name>
    <dbReference type="NCBI Taxonomy" id="1007089"/>
    <lineage>
        <taxon>Bacteria</taxon>
        <taxon>Pseudomonadati</taxon>
        <taxon>Bacteroidota</taxon>
        <taxon>Chitinophagia</taxon>
        <taxon>Chitinophagales</taxon>
        <taxon>Chitinophagaceae</taxon>
        <taxon>Compostibacter</taxon>
    </lineage>
</organism>
<dbReference type="RefSeq" id="WP_344978965.1">
    <property type="nucleotide sequence ID" value="NZ_BAABFN010000005.1"/>
</dbReference>
<protein>
    <recommendedName>
        <fullName evidence="6">DUF1835 domain-containing protein</fullName>
    </recommendedName>
</protein>
<dbReference type="Pfam" id="PF12395">
    <property type="entry name" value="DUF3658"/>
    <property type="match status" value="1"/>
</dbReference>
<evidence type="ECO:0000313" key="4">
    <source>
        <dbReference type="EMBL" id="GAA4311674.1"/>
    </source>
</evidence>
<sequence>MEKLLHIVFDRQGAEALQQSFQLDDIIAGDIFILEDNLSCGPLEEEPGGQVREAWWQELTGLPEGFPGRTDAEKRRTVLERMQEDESNEVWIWAAQNARDVCAYYSLIAPLADFQGRVHIIYLNNLPFINEKGALFYPVTLGQVLPREFLKARKLAREITPSEFELDGEEWSRLVSEHLPVRILEGGKKLKGCPEDFFDKILLGHCHPTFQKAWRVIQQTLTKSGHTPEEHYLNGRLKTLVAAGMLEAEGEAKGAKDYSVKTRQGAARTDNSETYEGSNDNTVAGDQ</sequence>
<reference evidence="5" key="1">
    <citation type="journal article" date="2019" name="Int. J. Syst. Evol. Microbiol.">
        <title>The Global Catalogue of Microorganisms (GCM) 10K type strain sequencing project: providing services to taxonomists for standard genome sequencing and annotation.</title>
        <authorList>
            <consortium name="The Broad Institute Genomics Platform"/>
            <consortium name="The Broad Institute Genome Sequencing Center for Infectious Disease"/>
            <person name="Wu L."/>
            <person name="Ma J."/>
        </authorList>
    </citation>
    <scope>NUCLEOTIDE SEQUENCE [LARGE SCALE GENOMIC DNA]</scope>
    <source>
        <strain evidence="5">JCM 17664</strain>
    </source>
</reference>
<feature type="domain" description="DUF1835" evidence="2">
    <location>
        <begin position="5"/>
        <end position="121"/>
    </location>
</feature>
<dbReference type="EMBL" id="BAABFN010000005">
    <property type="protein sequence ID" value="GAA4311674.1"/>
    <property type="molecule type" value="Genomic_DNA"/>
</dbReference>
<accession>A0ABP8FVL6</accession>
<keyword evidence="5" id="KW-1185">Reference proteome</keyword>
<evidence type="ECO:0000259" key="3">
    <source>
        <dbReference type="Pfam" id="PF12395"/>
    </source>
</evidence>
<dbReference type="InterPro" id="IPR022123">
    <property type="entry name" value="DUF3658"/>
</dbReference>
<dbReference type="InterPro" id="IPR014973">
    <property type="entry name" value="DUF1835"/>
</dbReference>
<evidence type="ECO:0000313" key="5">
    <source>
        <dbReference type="Proteomes" id="UP001501207"/>
    </source>
</evidence>
<feature type="domain" description="DUF3658" evidence="3">
    <location>
        <begin position="154"/>
        <end position="258"/>
    </location>
</feature>
<feature type="compositionally biased region" description="Basic and acidic residues" evidence="1">
    <location>
        <begin position="250"/>
        <end position="260"/>
    </location>
</feature>
<feature type="region of interest" description="Disordered" evidence="1">
    <location>
        <begin position="250"/>
        <end position="287"/>
    </location>
</feature>
<evidence type="ECO:0008006" key="6">
    <source>
        <dbReference type="Google" id="ProtNLM"/>
    </source>
</evidence>